<keyword evidence="1" id="KW-1133">Transmembrane helix</keyword>
<keyword evidence="1" id="KW-0472">Membrane</keyword>
<organism evidence="2">
    <name type="scientific">human gut metagenome</name>
    <dbReference type="NCBI Taxonomy" id="408170"/>
    <lineage>
        <taxon>unclassified sequences</taxon>
        <taxon>metagenomes</taxon>
        <taxon>organismal metagenomes</taxon>
    </lineage>
</organism>
<dbReference type="EMBL" id="AZMM01010174">
    <property type="protein sequence ID" value="ETJ35445.1"/>
    <property type="molecule type" value="Genomic_DNA"/>
</dbReference>
<reference evidence="2" key="1">
    <citation type="submission" date="2013-12" db="EMBL/GenBank/DDBJ databases">
        <title>A Varibaculum cambriense genome reconstructed from a premature infant gut community with otherwise low bacterial novelty that shifts toward anaerobic metabolism during the third week of life.</title>
        <authorList>
            <person name="Brown C.T."/>
            <person name="Sharon I."/>
            <person name="Thomas B.C."/>
            <person name="Castelle C.J."/>
            <person name="Morowitz M.J."/>
            <person name="Banfield J.F."/>
        </authorList>
    </citation>
    <scope>NUCLEOTIDE SEQUENCE</scope>
</reference>
<proteinExistence type="predicted"/>
<gene>
    <name evidence="2" type="ORF">Q604_UNBC10174G0001</name>
</gene>
<name>W1Y195_9ZZZZ</name>
<keyword evidence="1" id="KW-0812">Transmembrane</keyword>
<accession>W1Y195</accession>
<feature type="transmembrane region" description="Helical" evidence="1">
    <location>
        <begin position="78"/>
        <end position="99"/>
    </location>
</feature>
<evidence type="ECO:0000256" key="1">
    <source>
        <dbReference type="SAM" id="Phobius"/>
    </source>
</evidence>
<feature type="transmembrane region" description="Helical" evidence="1">
    <location>
        <begin position="12"/>
        <end position="29"/>
    </location>
</feature>
<protein>
    <submittedName>
        <fullName evidence="2">Uncharacterized protein</fullName>
    </submittedName>
</protein>
<feature type="non-terminal residue" evidence="2">
    <location>
        <position position="123"/>
    </location>
</feature>
<sequence>MLSRFPKIYSYILWAALFIRLIIPINLSVHPSLFTLKIFNKPINTDIIKNLGSDKTREYISSNLNIEAFDLSRNKIEYILWIAITLWVIGIILLTFHTITSYIKMKRKISTATLIRDNVYETD</sequence>
<evidence type="ECO:0000313" key="2">
    <source>
        <dbReference type="EMBL" id="ETJ35445.1"/>
    </source>
</evidence>
<dbReference type="AlphaFoldDB" id="W1Y195"/>
<comment type="caution">
    <text evidence="2">The sequence shown here is derived from an EMBL/GenBank/DDBJ whole genome shotgun (WGS) entry which is preliminary data.</text>
</comment>